<sequence length="241" mass="28032">MIQIFNDIIYTKGDGFMNYDDTIKFWNNVFSNENTKKLDKPLPYPELEKALNWLAKGSDSVLDYGCGDGVFLARSYYLGIENGLGIDISQEAVQKGMANLEENNIDSYIIEKGNHLKLNEIQDNFFDSAILSNILDNVLPEDGMFILEEIHRIVKPDGKILIKLNDYIEGEDVLSNKEIFKEELQKNFYLETSGLYFHNLSDSNLEEIIKSQFRVEDKFFIYFKNTNKKNRIWLLRNKLLP</sequence>
<protein>
    <submittedName>
        <fullName evidence="2">Class I SAM-dependent methyltransferase</fullName>
    </submittedName>
</protein>
<proteinExistence type="predicted"/>
<dbReference type="OrthoDB" id="47041at2"/>
<name>A0A4Z0VXP9_9BACT</name>
<dbReference type="AlphaFoldDB" id="A0A4Z0VXP9"/>
<keyword evidence="2" id="KW-0489">Methyltransferase</keyword>
<dbReference type="Gene3D" id="3.40.50.150">
    <property type="entry name" value="Vaccinia Virus protein VP39"/>
    <property type="match status" value="1"/>
</dbReference>
<keyword evidence="2" id="KW-0808">Transferase</keyword>
<comment type="caution">
    <text evidence="2">The sequence shown here is derived from an EMBL/GenBank/DDBJ whole genome shotgun (WGS) entry which is preliminary data.</text>
</comment>
<dbReference type="EMBL" id="SRME01000005">
    <property type="protein sequence ID" value="TGG87400.1"/>
    <property type="molecule type" value="Genomic_DNA"/>
</dbReference>
<dbReference type="Pfam" id="PF13847">
    <property type="entry name" value="Methyltransf_31"/>
    <property type="match status" value="1"/>
</dbReference>
<feature type="domain" description="Methyltransferase" evidence="1">
    <location>
        <begin position="58"/>
        <end position="176"/>
    </location>
</feature>
<accession>A0A4Z0VXP9</accession>
<reference evidence="2 3" key="1">
    <citation type="submission" date="2019-04" db="EMBL/GenBank/DDBJ databases">
        <title>Draft genome sequence data and analysis of a Fermenting Bacterium, Geotoga petraea strain HO-Geo1, isolated from heavy-oil petroleum reservoir in Russia.</title>
        <authorList>
            <person name="Grouzdev D.S."/>
            <person name="Semenova E.M."/>
            <person name="Sokolova D.S."/>
            <person name="Tourova T.P."/>
            <person name="Poltaraus A.B."/>
            <person name="Nazina T.N."/>
        </authorList>
    </citation>
    <scope>NUCLEOTIDE SEQUENCE [LARGE SCALE GENOMIC DNA]</scope>
    <source>
        <strain evidence="2 3">HO-Geo1</strain>
    </source>
</reference>
<dbReference type="InterPro" id="IPR029063">
    <property type="entry name" value="SAM-dependent_MTases_sf"/>
</dbReference>
<gene>
    <name evidence="2" type="ORF">E4650_08845</name>
</gene>
<dbReference type="CDD" id="cd02440">
    <property type="entry name" value="AdoMet_MTases"/>
    <property type="match status" value="1"/>
</dbReference>
<evidence type="ECO:0000313" key="3">
    <source>
        <dbReference type="Proteomes" id="UP000297288"/>
    </source>
</evidence>
<organism evidence="2 3">
    <name type="scientific">Geotoga petraea</name>
    <dbReference type="NCBI Taxonomy" id="28234"/>
    <lineage>
        <taxon>Bacteria</taxon>
        <taxon>Thermotogati</taxon>
        <taxon>Thermotogota</taxon>
        <taxon>Thermotogae</taxon>
        <taxon>Petrotogales</taxon>
        <taxon>Petrotogaceae</taxon>
        <taxon>Geotoga</taxon>
    </lineage>
</organism>
<dbReference type="Proteomes" id="UP000297288">
    <property type="component" value="Unassembled WGS sequence"/>
</dbReference>
<dbReference type="InterPro" id="IPR025714">
    <property type="entry name" value="Methyltranfer_dom"/>
</dbReference>
<dbReference type="SUPFAM" id="SSF53335">
    <property type="entry name" value="S-adenosyl-L-methionine-dependent methyltransferases"/>
    <property type="match status" value="1"/>
</dbReference>
<dbReference type="GO" id="GO:0008168">
    <property type="term" value="F:methyltransferase activity"/>
    <property type="evidence" value="ECO:0007669"/>
    <property type="project" value="UniProtKB-KW"/>
</dbReference>
<evidence type="ECO:0000313" key="2">
    <source>
        <dbReference type="EMBL" id="TGG87400.1"/>
    </source>
</evidence>
<dbReference type="GO" id="GO:0032259">
    <property type="term" value="P:methylation"/>
    <property type="evidence" value="ECO:0007669"/>
    <property type="project" value="UniProtKB-KW"/>
</dbReference>
<evidence type="ECO:0000259" key="1">
    <source>
        <dbReference type="Pfam" id="PF13847"/>
    </source>
</evidence>